<sequence>MERFILSSLSNATKWSKGKHTHVYHFDSKAKTAEYGRETYPDLWAKTSIYQPGLFLTNFLKNSNGVI</sequence>
<evidence type="ECO:0000313" key="1">
    <source>
        <dbReference type="EMBL" id="SPJ93364.1"/>
    </source>
</evidence>
<dbReference type="InterPro" id="IPR036291">
    <property type="entry name" value="NAD(P)-bd_dom_sf"/>
</dbReference>
<dbReference type="Gene3D" id="3.40.50.720">
    <property type="entry name" value="NAD(P)-binding Rossmann-like Domain"/>
    <property type="match status" value="1"/>
</dbReference>
<dbReference type="Proteomes" id="UP001187734">
    <property type="component" value="Unassembled WGS sequence"/>
</dbReference>
<reference evidence="1" key="1">
    <citation type="submission" date="2018-03" db="EMBL/GenBank/DDBJ databases">
        <authorList>
            <person name="Guldener U."/>
        </authorList>
    </citation>
    <scope>NUCLEOTIDE SEQUENCE</scope>
</reference>
<accession>A0AAE8MNG2</accession>
<keyword evidence="2" id="KW-1185">Reference proteome</keyword>
<name>A0AAE8MNG2_9HYPO</name>
<evidence type="ECO:0000313" key="2">
    <source>
        <dbReference type="Proteomes" id="UP001187734"/>
    </source>
</evidence>
<organism evidence="1 2">
    <name type="scientific">Fusarium torulosum</name>
    <dbReference type="NCBI Taxonomy" id="33205"/>
    <lineage>
        <taxon>Eukaryota</taxon>
        <taxon>Fungi</taxon>
        <taxon>Dikarya</taxon>
        <taxon>Ascomycota</taxon>
        <taxon>Pezizomycotina</taxon>
        <taxon>Sordariomycetes</taxon>
        <taxon>Hypocreomycetidae</taxon>
        <taxon>Hypocreales</taxon>
        <taxon>Nectriaceae</taxon>
        <taxon>Fusarium</taxon>
    </lineage>
</organism>
<protein>
    <submittedName>
        <fullName evidence="1">Uncharacterized protein</fullName>
    </submittedName>
</protein>
<dbReference type="AlphaFoldDB" id="A0AAE8MNG2"/>
<dbReference type="EMBL" id="ONZP01001272">
    <property type="protein sequence ID" value="SPJ93364.1"/>
    <property type="molecule type" value="Genomic_DNA"/>
</dbReference>
<comment type="caution">
    <text evidence="1">The sequence shown here is derived from an EMBL/GenBank/DDBJ whole genome shotgun (WGS) entry which is preliminary data.</text>
</comment>
<dbReference type="SUPFAM" id="SSF51735">
    <property type="entry name" value="NAD(P)-binding Rossmann-fold domains"/>
    <property type="match status" value="1"/>
</dbReference>
<gene>
    <name evidence="1" type="ORF">FTOL_13970</name>
</gene>
<proteinExistence type="predicted"/>